<proteinExistence type="inferred from homology"/>
<organism evidence="5 6">
    <name type="scientific">Peribacillus asahii</name>
    <dbReference type="NCBI Taxonomy" id="228899"/>
    <lineage>
        <taxon>Bacteria</taxon>
        <taxon>Bacillati</taxon>
        <taxon>Bacillota</taxon>
        <taxon>Bacilli</taxon>
        <taxon>Bacillales</taxon>
        <taxon>Bacillaceae</taxon>
        <taxon>Peribacillus</taxon>
    </lineage>
</organism>
<dbReference type="CDD" id="cd01143">
    <property type="entry name" value="YvrC"/>
    <property type="match status" value="1"/>
</dbReference>
<dbReference type="InterPro" id="IPR054828">
    <property type="entry name" value="Vit_B12_bind_prot"/>
</dbReference>
<dbReference type="NCBIfam" id="NF038402">
    <property type="entry name" value="TroA_like"/>
    <property type="match status" value="1"/>
</dbReference>
<dbReference type="Pfam" id="PF01497">
    <property type="entry name" value="Peripla_BP_2"/>
    <property type="match status" value="1"/>
</dbReference>
<evidence type="ECO:0000259" key="4">
    <source>
        <dbReference type="PROSITE" id="PS50983"/>
    </source>
</evidence>
<dbReference type="Gene3D" id="3.40.50.1980">
    <property type="entry name" value="Nitrogenase molybdenum iron protein domain"/>
    <property type="match status" value="2"/>
</dbReference>
<dbReference type="InterPro" id="IPR002491">
    <property type="entry name" value="ABC_transptr_periplasmic_BD"/>
</dbReference>
<evidence type="ECO:0000256" key="2">
    <source>
        <dbReference type="ARBA" id="ARBA00022729"/>
    </source>
</evidence>
<evidence type="ECO:0000313" key="5">
    <source>
        <dbReference type="EMBL" id="RID87463.1"/>
    </source>
</evidence>
<evidence type="ECO:0000313" key="6">
    <source>
        <dbReference type="Proteomes" id="UP000266016"/>
    </source>
</evidence>
<feature type="signal peptide" evidence="3">
    <location>
        <begin position="1"/>
        <end position="19"/>
    </location>
</feature>
<comment type="caution">
    <text evidence="5">The sequence shown here is derived from an EMBL/GenBank/DDBJ whole genome shotgun (WGS) entry which is preliminary data.</text>
</comment>
<gene>
    <name evidence="5" type="ORF">D1953_06030</name>
</gene>
<reference evidence="5 6" key="1">
    <citation type="submission" date="2018-08" db="EMBL/GenBank/DDBJ databases">
        <title>Bacillus jemisoniae sp. nov., Bacillus chryseoplanitiae sp. nov., Bacillus resnikiae sp. nov., and Bacillus frankliniae sp. nov., isolated from Viking spacecraft and associated surfaces.</title>
        <authorList>
            <person name="Seuylemezian A."/>
            <person name="Vaishampayan P."/>
        </authorList>
    </citation>
    <scope>NUCLEOTIDE SEQUENCE [LARGE SCALE GENOMIC DNA]</scope>
    <source>
        <strain evidence="5 6">MA001</strain>
    </source>
</reference>
<dbReference type="PANTHER" id="PTHR30535:SF34">
    <property type="entry name" value="MOLYBDATE-BINDING PROTEIN MOLA"/>
    <property type="match status" value="1"/>
</dbReference>
<feature type="chain" id="PRO_5038662883" evidence="3">
    <location>
        <begin position="20"/>
        <end position="319"/>
    </location>
</feature>
<dbReference type="FunFam" id="3.40.50.1980:FF:000035">
    <property type="entry name" value="Iron ABC transporter substrate-binding protein"/>
    <property type="match status" value="1"/>
</dbReference>
<dbReference type="PANTHER" id="PTHR30535">
    <property type="entry name" value="VITAMIN B12-BINDING PROTEIN"/>
    <property type="match status" value="1"/>
</dbReference>
<dbReference type="RefSeq" id="WP_119116298.1">
    <property type="nucleotide sequence ID" value="NZ_QWVS01000012.1"/>
</dbReference>
<sequence>MKKVVSLLFVLLLSVGVMVGCSNSTKEDSASNSKEPKQAASQFPVTITDGSGEKVTIKEEPKKIVSVIPSNTEIAFALGLGDQIVGVSDYDTYPEETKDIEKIGGLEMNIEKVVSLKPDLVLAHSSNNVEGGVKQLKEMGITVLVVNDAQNFKQVYHSIEMIGTATGKTEAATVIVEDMQTKLKDVKEKVKVVTADERKKVLIEVSPPPEIYSPGKNTFMDEMLQIIQADNIAGQLEGWAKMDEEAVVTANPDVIVTTHGYRTKDPISEVLKRNAWGDITAIKNKQVYNINSDLVDHPGPRLVEGVEELGKAIYPEIFN</sequence>
<protein>
    <submittedName>
        <fullName evidence="5">ABC transporter substrate-binding protein</fullName>
    </submittedName>
</protein>
<dbReference type="SUPFAM" id="SSF53807">
    <property type="entry name" value="Helical backbone' metal receptor"/>
    <property type="match status" value="1"/>
</dbReference>
<keyword evidence="6" id="KW-1185">Reference proteome</keyword>
<evidence type="ECO:0000256" key="3">
    <source>
        <dbReference type="SAM" id="SignalP"/>
    </source>
</evidence>
<dbReference type="GO" id="GO:0071281">
    <property type="term" value="P:cellular response to iron ion"/>
    <property type="evidence" value="ECO:0007669"/>
    <property type="project" value="TreeGrafter"/>
</dbReference>
<dbReference type="EMBL" id="QWVS01000012">
    <property type="protein sequence ID" value="RID87463.1"/>
    <property type="molecule type" value="Genomic_DNA"/>
</dbReference>
<keyword evidence="2 3" id="KW-0732">Signal</keyword>
<dbReference type="Proteomes" id="UP000266016">
    <property type="component" value="Unassembled WGS sequence"/>
</dbReference>
<comment type="similarity">
    <text evidence="1">Belongs to the bacterial solute-binding protein 8 family.</text>
</comment>
<dbReference type="InterPro" id="IPR050902">
    <property type="entry name" value="ABC_Transporter_SBP"/>
</dbReference>
<feature type="domain" description="Fe/B12 periplasmic-binding" evidence="4">
    <location>
        <begin position="63"/>
        <end position="317"/>
    </location>
</feature>
<dbReference type="PROSITE" id="PS50983">
    <property type="entry name" value="FE_B12_PBP"/>
    <property type="match status" value="1"/>
</dbReference>
<name>A0A398BJA3_9BACI</name>
<dbReference type="AlphaFoldDB" id="A0A398BJA3"/>
<evidence type="ECO:0000256" key="1">
    <source>
        <dbReference type="ARBA" id="ARBA00008814"/>
    </source>
</evidence>
<dbReference type="PROSITE" id="PS51257">
    <property type="entry name" value="PROKAR_LIPOPROTEIN"/>
    <property type="match status" value="1"/>
</dbReference>
<accession>A0A398BJA3</accession>